<organism evidence="2 3">
    <name type="scientific">Klebsiella michiganensis</name>
    <dbReference type="NCBI Taxonomy" id="1134687"/>
    <lineage>
        <taxon>Bacteria</taxon>
        <taxon>Pseudomonadati</taxon>
        <taxon>Pseudomonadota</taxon>
        <taxon>Gammaproteobacteria</taxon>
        <taxon>Enterobacterales</taxon>
        <taxon>Enterobacteriaceae</taxon>
        <taxon>Klebsiella/Raoultella group</taxon>
        <taxon>Klebsiella</taxon>
    </lineage>
</organism>
<comment type="caution">
    <text evidence="2">The sequence shown here is derived from an EMBL/GenBank/DDBJ whole genome shotgun (WGS) entry which is preliminary data.</text>
</comment>
<proteinExistence type="predicted"/>
<accession>A0A2J4QJM9</accession>
<reference evidence="2 3" key="1">
    <citation type="submission" date="2017-11" db="EMBL/GenBank/DDBJ databases">
        <authorList>
            <person name="Han C.G."/>
        </authorList>
    </citation>
    <scope>NUCLEOTIDE SEQUENCE [LARGE SCALE GENOMIC DNA]</scope>
    <source>
        <strain evidence="2 3">A11</strain>
    </source>
</reference>
<evidence type="ECO:0000313" key="3">
    <source>
        <dbReference type="Proteomes" id="UP000234505"/>
    </source>
</evidence>
<gene>
    <name evidence="2" type="ORF">CWN50_22165</name>
</gene>
<feature type="transmembrane region" description="Helical" evidence="1">
    <location>
        <begin position="51"/>
        <end position="74"/>
    </location>
</feature>
<feature type="transmembrane region" description="Helical" evidence="1">
    <location>
        <begin position="20"/>
        <end position="39"/>
    </location>
</feature>
<dbReference type="AlphaFoldDB" id="A0A2J4QJM9"/>
<dbReference type="EMBL" id="PIDS01000893">
    <property type="protein sequence ID" value="PLL31240.1"/>
    <property type="molecule type" value="Genomic_DNA"/>
</dbReference>
<evidence type="ECO:0008006" key="4">
    <source>
        <dbReference type="Google" id="ProtNLM"/>
    </source>
</evidence>
<evidence type="ECO:0000256" key="1">
    <source>
        <dbReference type="SAM" id="Phobius"/>
    </source>
</evidence>
<dbReference type="RefSeq" id="WP_154062112.1">
    <property type="nucleotide sequence ID" value="NZ_CABGKN010000001.1"/>
</dbReference>
<keyword evidence="1" id="KW-0812">Transmembrane</keyword>
<sequence length="384" mass="42975">MSWERQKSTVSKKPEAPSFVLWFMLGVVAVVGSVMLFVLHANKLSGPLQAFNIWVVTASPIVIWFFFLCLRAWVFNSAFDKHEFEANEADYAQQQWTEWAGRNIAVLHSSVIFPEALTPSRFLQASAEQMQHTTLTQHFHHPAPENSFSQLLECASDALARVPSDLPLSVSLLTDSQEDPLKLQDEFAKVWQDTVPLRPVPILNIQTAKTFIWLEERIKSPTLDVDLILVHQTQGKGCYSDILASLLLTSDDVATKYQLTHDARLLRPMSLDMVDIGQSLDTFFSTQTQACATENIIGDQAAWGDAFPDLLEAAAVYTGHWKPEQLHWLEKYAGLSGPFSPWIMAAVASDIVNIQKADCLMLSTDGNQKFINTVQTGNRNDDHG</sequence>
<keyword evidence="1" id="KW-0472">Membrane</keyword>
<protein>
    <recommendedName>
        <fullName evidence="4">Type VI secretion protein</fullName>
    </recommendedName>
</protein>
<name>A0A2J4QJM9_9ENTR</name>
<reference evidence="2 3" key="2">
    <citation type="submission" date="2018-01" db="EMBL/GenBank/DDBJ databases">
        <title>Genomic study of Klebsiella pneumoniae.</title>
        <authorList>
            <person name="Yang Y."/>
            <person name="Bicalho R."/>
        </authorList>
    </citation>
    <scope>NUCLEOTIDE SEQUENCE [LARGE SCALE GENOMIC DNA]</scope>
    <source>
        <strain evidence="2 3">A11</strain>
    </source>
</reference>
<keyword evidence="1" id="KW-1133">Transmembrane helix</keyword>
<dbReference type="Proteomes" id="UP000234505">
    <property type="component" value="Unassembled WGS sequence"/>
</dbReference>
<evidence type="ECO:0000313" key="2">
    <source>
        <dbReference type="EMBL" id="PLL31240.1"/>
    </source>
</evidence>